<evidence type="ECO:0000313" key="3">
    <source>
        <dbReference type="Proteomes" id="UP001295684"/>
    </source>
</evidence>
<feature type="region of interest" description="Disordered" evidence="1">
    <location>
        <begin position="1"/>
        <end position="23"/>
    </location>
</feature>
<evidence type="ECO:0000256" key="1">
    <source>
        <dbReference type="SAM" id="MobiDB-lite"/>
    </source>
</evidence>
<dbReference type="Proteomes" id="UP001295684">
    <property type="component" value="Unassembled WGS sequence"/>
</dbReference>
<dbReference type="AlphaFoldDB" id="A0AAD1UBB2"/>
<organism evidence="2 3">
    <name type="scientific">Euplotes crassus</name>
    <dbReference type="NCBI Taxonomy" id="5936"/>
    <lineage>
        <taxon>Eukaryota</taxon>
        <taxon>Sar</taxon>
        <taxon>Alveolata</taxon>
        <taxon>Ciliophora</taxon>
        <taxon>Intramacronucleata</taxon>
        <taxon>Spirotrichea</taxon>
        <taxon>Hypotrichia</taxon>
        <taxon>Euplotida</taxon>
        <taxon>Euplotidae</taxon>
        <taxon>Moneuplotes</taxon>
    </lineage>
</organism>
<gene>
    <name evidence="2" type="ORF">ECRASSUSDP1_LOCUS6910</name>
</gene>
<feature type="compositionally biased region" description="Basic residues" evidence="1">
    <location>
        <begin position="71"/>
        <end position="80"/>
    </location>
</feature>
<feature type="region of interest" description="Disordered" evidence="1">
    <location>
        <begin position="69"/>
        <end position="94"/>
    </location>
</feature>
<keyword evidence="3" id="KW-1185">Reference proteome</keyword>
<reference evidence="2" key="1">
    <citation type="submission" date="2023-07" db="EMBL/GenBank/DDBJ databases">
        <authorList>
            <consortium name="AG Swart"/>
            <person name="Singh M."/>
            <person name="Singh A."/>
            <person name="Seah K."/>
            <person name="Emmerich C."/>
        </authorList>
    </citation>
    <scope>NUCLEOTIDE SEQUENCE</scope>
    <source>
        <strain evidence="2">DP1</strain>
    </source>
</reference>
<dbReference type="EMBL" id="CAMPGE010006715">
    <property type="protein sequence ID" value="CAI2365594.1"/>
    <property type="molecule type" value="Genomic_DNA"/>
</dbReference>
<accession>A0AAD1UBB2</accession>
<proteinExistence type="predicted"/>
<feature type="region of interest" description="Disordered" evidence="1">
    <location>
        <begin position="301"/>
        <end position="331"/>
    </location>
</feature>
<comment type="caution">
    <text evidence="2">The sequence shown here is derived from an EMBL/GenBank/DDBJ whole genome shotgun (WGS) entry which is preliminary data.</text>
</comment>
<sequence>MLKFKITVDTTPSQSKTSKKTKVSKLNNLLKSPANRKAHKHYNKDDMVETLKTPTFAYESQGLNKFDFSKNRKSRRHHPGARPSNIRRTGTVDVSKKVDFKESSQITEDEEEDDRIKRVMEERSSRPCTKVNIKFMTDSVTKVQTIRLRKNSFSPADFLPNDRYRTALINEDIKGWSSVARCIAKHTSNVDVSGVVSELFKHKHIYTKSLRNPMKKYGTIYQKKGAIFNTQKEKKDHLANMNRLDYMMYEAMNMKKRFNQSKDYLSAITSDKKHVRNSFVKHSHDHEDTSASRSRNMVKFSNSSYIHSERRSNISKSSYHKDSFSDESFDSLNESSKDVPIKFKRKSRARNLKLFKQTKKQNMTFVEKNKTSEKLKLNKIVSMKTLENQSAKKGDTSPISRLPSIHQWKQPVLKKSLYCMSQKEKHEHLVNQIKDNIKELSENKSSKDLVSIISSHRSMSKKSLPKKINLKFSNSKDKDLILASNQDEVKLNRIQILRKCLKFLGFYKCLRKIIEENLKSSDSAEQAAGRLPAEKLIDLKCRVTFMKCIGKVTKLLSEERRRYRETGKVQNEFGGNLEDNFVSKILITCQQIKRIEKIVSPAPRRRKLLSSGV</sequence>
<protein>
    <submittedName>
        <fullName evidence="2">Uncharacterized protein</fullName>
    </submittedName>
</protein>
<name>A0AAD1UBB2_EUPCR</name>
<evidence type="ECO:0000313" key="2">
    <source>
        <dbReference type="EMBL" id="CAI2365594.1"/>
    </source>
</evidence>